<name>A0AC35GMK7_9BILA</name>
<protein>
    <submittedName>
        <fullName evidence="2">Heat shock protein 70</fullName>
    </submittedName>
</protein>
<dbReference type="WBParaSite" id="PS1159_v2.g6735.t1">
    <property type="protein sequence ID" value="PS1159_v2.g6735.t1"/>
    <property type="gene ID" value="PS1159_v2.g6735"/>
</dbReference>
<reference evidence="2" key="1">
    <citation type="submission" date="2022-11" db="UniProtKB">
        <authorList>
            <consortium name="WormBaseParasite"/>
        </authorList>
    </citation>
    <scope>IDENTIFICATION</scope>
</reference>
<sequence>MRDTDIDEIVLVGGSTRIKKIRVLLSKRFNGKTLDQSINPDTAVAFGATVQAAILSKNFKDLSIIYWN</sequence>
<organism evidence="1 2">
    <name type="scientific">Panagrolaimus sp. PS1159</name>
    <dbReference type="NCBI Taxonomy" id="55785"/>
    <lineage>
        <taxon>Eukaryota</taxon>
        <taxon>Metazoa</taxon>
        <taxon>Ecdysozoa</taxon>
        <taxon>Nematoda</taxon>
        <taxon>Chromadorea</taxon>
        <taxon>Rhabditida</taxon>
        <taxon>Tylenchina</taxon>
        <taxon>Panagrolaimomorpha</taxon>
        <taxon>Panagrolaimoidea</taxon>
        <taxon>Panagrolaimidae</taxon>
        <taxon>Panagrolaimus</taxon>
    </lineage>
</organism>
<evidence type="ECO:0000313" key="1">
    <source>
        <dbReference type="Proteomes" id="UP000887580"/>
    </source>
</evidence>
<accession>A0AC35GMK7</accession>
<proteinExistence type="predicted"/>
<dbReference type="Proteomes" id="UP000887580">
    <property type="component" value="Unplaced"/>
</dbReference>
<evidence type="ECO:0000313" key="2">
    <source>
        <dbReference type="WBParaSite" id="PS1159_v2.g6735.t1"/>
    </source>
</evidence>